<dbReference type="Gene3D" id="3.40.50.620">
    <property type="entry name" value="HUPs"/>
    <property type="match status" value="1"/>
</dbReference>
<dbReference type="GO" id="GO:0006529">
    <property type="term" value="P:asparagine biosynthetic process"/>
    <property type="evidence" value="ECO:0007669"/>
    <property type="project" value="InterPro"/>
</dbReference>
<evidence type="ECO:0000313" key="5">
    <source>
        <dbReference type="Proteomes" id="UP001139494"/>
    </source>
</evidence>
<reference evidence="4" key="1">
    <citation type="journal article" date="2023" name="Front. Microbiol.">
        <title>Genomic-based phylogenetic and metabolic analyses of the genus Natronomonas, and description of Natronomonas aquatica sp. nov.</title>
        <authorList>
            <person name="Garcia-Roldan A."/>
            <person name="Duran-Viseras A."/>
            <person name="de la Haba R.R."/>
            <person name="Corral P."/>
            <person name="Sanchez-Porro C."/>
            <person name="Ventosa A."/>
        </authorList>
    </citation>
    <scope>NUCLEOTIDE SEQUENCE</scope>
    <source>
        <strain evidence="4">F2-12</strain>
    </source>
</reference>
<keyword evidence="5" id="KW-1185">Reference proteome</keyword>
<dbReference type="InterPro" id="IPR001962">
    <property type="entry name" value="Asn_synthase"/>
</dbReference>
<feature type="domain" description="Asparagine synthetase" evidence="3">
    <location>
        <begin position="101"/>
        <end position="255"/>
    </location>
</feature>
<comment type="caution">
    <text evidence="4">The sequence shown here is derived from an EMBL/GenBank/DDBJ whole genome shotgun (WGS) entry which is preliminary data.</text>
</comment>
<dbReference type="GO" id="GO:0005829">
    <property type="term" value="C:cytosol"/>
    <property type="evidence" value="ECO:0007669"/>
    <property type="project" value="TreeGrafter"/>
</dbReference>
<dbReference type="InterPro" id="IPR014729">
    <property type="entry name" value="Rossmann-like_a/b/a_fold"/>
</dbReference>
<accession>A0A9R1D6Y3</accession>
<organism evidence="4 5">
    <name type="scientific">Natronomonas aquatica</name>
    <dbReference type="NCBI Taxonomy" id="2841590"/>
    <lineage>
        <taxon>Archaea</taxon>
        <taxon>Methanobacteriati</taxon>
        <taxon>Methanobacteriota</taxon>
        <taxon>Stenosarchaea group</taxon>
        <taxon>Halobacteria</taxon>
        <taxon>Halobacteriales</taxon>
        <taxon>Natronomonadaceae</taxon>
        <taxon>Natronomonas</taxon>
    </lineage>
</organism>
<dbReference type="Pfam" id="PF00733">
    <property type="entry name" value="Asn_synthase"/>
    <property type="match status" value="1"/>
</dbReference>
<gene>
    <name evidence="4" type="ORF">KM295_09750</name>
</gene>
<dbReference type="GO" id="GO:0004066">
    <property type="term" value="F:asparagine synthase (glutamine-hydrolyzing) activity"/>
    <property type="evidence" value="ECO:0007669"/>
    <property type="project" value="InterPro"/>
</dbReference>
<proteinExistence type="predicted"/>
<dbReference type="Proteomes" id="UP001139494">
    <property type="component" value="Unassembled WGS sequence"/>
</dbReference>
<dbReference type="AlphaFoldDB" id="A0A9R1D6Y3"/>
<sequence>MAIAGADPAAVRRVFRTEAPLSGLDGFAGELDGRLVRDVLGRYPVFSEPGDPTSWSSDPTDLAAPEPVPAGHVRDERGDRQVWTLPDPEPIADDDRAVSAVRSAVLEAVDAVRQPVPIAFSGGLDSSILAARLEGPLYVGGFEGSHDIAAARSAAAELGRDLHVVEFSHADIERAVPTVVEATGRSDPTDVRIALPLYLVAEAAAADGHDRLAVGQGADELFGGYAKVANAPESGRTAADTVRGAAREAVGTLPRQLERDVLTLRAAGVEPVAPLVADPVVEAALSLSGSLLISGGERKVALRRAADFLPESIRSREKKALQYGSLLSREFDRLARQAGFKRRMDDHLGQYVESLR</sequence>
<dbReference type="GO" id="GO:0005524">
    <property type="term" value="F:ATP binding"/>
    <property type="evidence" value="ECO:0007669"/>
    <property type="project" value="UniProtKB-KW"/>
</dbReference>
<name>A0A9R1D6Y3_9EURY</name>
<dbReference type="CDD" id="cd01991">
    <property type="entry name" value="Asn_synthase_B_C"/>
    <property type="match status" value="1"/>
</dbReference>
<evidence type="ECO:0000256" key="2">
    <source>
        <dbReference type="ARBA" id="ARBA00022840"/>
    </source>
</evidence>
<protein>
    <submittedName>
        <fullName evidence="4">Asparagine synthetase B</fullName>
    </submittedName>
</protein>
<evidence type="ECO:0000313" key="4">
    <source>
        <dbReference type="EMBL" id="MCQ4333757.1"/>
    </source>
</evidence>
<keyword evidence="1" id="KW-0547">Nucleotide-binding</keyword>
<dbReference type="PANTHER" id="PTHR11772">
    <property type="entry name" value="ASPARAGINE SYNTHETASE"/>
    <property type="match status" value="1"/>
</dbReference>
<dbReference type="InterPro" id="IPR050795">
    <property type="entry name" value="Asn_Synthetase"/>
</dbReference>
<dbReference type="PANTHER" id="PTHR11772:SF2">
    <property type="entry name" value="ASPARAGINE SYNTHETASE [GLUTAMINE-HYDROLYZING]"/>
    <property type="match status" value="1"/>
</dbReference>
<dbReference type="SUPFAM" id="SSF52402">
    <property type="entry name" value="Adenine nucleotide alpha hydrolases-like"/>
    <property type="match status" value="1"/>
</dbReference>
<evidence type="ECO:0000256" key="1">
    <source>
        <dbReference type="ARBA" id="ARBA00022741"/>
    </source>
</evidence>
<evidence type="ECO:0000259" key="3">
    <source>
        <dbReference type="Pfam" id="PF00733"/>
    </source>
</evidence>
<keyword evidence="2" id="KW-0067">ATP-binding</keyword>
<dbReference type="EMBL" id="JAHLKM010000012">
    <property type="protein sequence ID" value="MCQ4333757.1"/>
    <property type="molecule type" value="Genomic_DNA"/>
</dbReference>